<gene>
    <name evidence="2" type="ORF">O6P37_15080</name>
</gene>
<proteinExistence type="predicted"/>
<name>A0ABT4PUI6_9MYCO</name>
<dbReference type="EMBL" id="JAPZPY010000006">
    <property type="protein sequence ID" value="MCZ8380195.1"/>
    <property type="molecule type" value="Genomic_DNA"/>
</dbReference>
<feature type="region of interest" description="Disordered" evidence="1">
    <location>
        <begin position="407"/>
        <end position="429"/>
    </location>
</feature>
<comment type="caution">
    <text evidence="2">The sequence shown here is derived from an EMBL/GenBank/DDBJ whole genome shotgun (WGS) entry which is preliminary data.</text>
</comment>
<feature type="region of interest" description="Disordered" evidence="1">
    <location>
        <begin position="54"/>
        <end position="84"/>
    </location>
</feature>
<feature type="region of interest" description="Disordered" evidence="1">
    <location>
        <begin position="302"/>
        <end position="395"/>
    </location>
</feature>
<feature type="compositionally biased region" description="Pro residues" evidence="1">
    <location>
        <begin position="57"/>
        <end position="78"/>
    </location>
</feature>
<feature type="compositionally biased region" description="Low complexity" evidence="1">
    <location>
        <begin position="11"/>
        <end position="24"/>
    </location>
</feature>
<feature type="compositionally biased region" description="Low complexity" evidence="1">
    <location>
        <begin position="365"/>
        <end position="378"/>
    </location>
</feature>
<feature type="region of interest" description="Disordered" evidence="1">
    <location>
        <begin position="1"/>
        <end position="26"/>
    </location>
</feature>
<protein>
    <recommendedName>
        <fullName evidence="4">ESX-1 secretion-associated protein EspA/EspE-like domain-containing protein</fullName>
    </recommendedName>
</protein>
<accession>A0ABT4PUI6</accession>
<keyword evidence="3" id="KW-1185">Reference proteome</keyword>
<feature type="compositionally biased region" description="Gly residues" evidence="1">
    <location>
        <begin position="379"/>
        <end position="388"/>
    </location>
</feature>
<sequence>MAALIQPPEPSAASPAVAPVQPGPALDPASIIAAQEHGLAEYLNRPVQEILAQLGYPPFPPPPATVPPNAEPPPPPAGAPLDPGALIKPVTDALGTLGTGMFEALDPTQMFSGIAKAVDSSSSTVAPALNGLGGNWEGAGADAATVKTAAALRNGEQVAAQATDIRNSVATATAAVKQAEVRLLEIIARFQATVSAIGPNIIFPWGQATLIAAATEAVTRATETMTELQAMLAGESASVSRAGAPVAVTEAPQAGSDMMSQLVGALSKGAQSGVQTATDMASSLGGAAADSPASAMAGAAPASAPLSKAGGSSAGTSGGMGGGGGGGGGANTLSARSAPPMPAVSEDVARTTPAGGARPGGSGAGMYPPGMMGAPMAGAQGGRPGGGDHNPADFLHTAENGREIVGDLGTAAPPVLGETEAPKVQKRAT</sequence>
<reference evidence="2" key="1">
    <citation type="submission" date="2022-12" db="EMBL/GenBank/DDBJ databases">
        <authorList>
            <person name="Deng Y."/>
            <person name="Zhang Y.-Q."/>
        </authorList>
    </citation>
    <scope>NUCLEOTIDE SEQUENCE</scope>
    <source>
        <strain evidence="2">CPCC 205372</strain>
    </source>
</reference>
<evidence type="ECO:0000256" key="1">
    <source>
        <dbReference type="SAM" id="MobiDB-lite"/>
    </source>
</evidence>
<evidence type="ECO:0008006" key="4">
    <source>
        <dbReference type="Google" id="ProtNLM"/>
    </source>
</evidence>
<dbReference type="Proteomes" id="UP001142153">
    <property type="component" value="Unassembled WGS sequence"/>
</dbReference>
<evidence type="ECO:0000313" key="2">
    <source>
        <dbReference type="EMBL" id="MCZ8380195.1"/>
    </source>
</evidence>
<dbReference type="RefSeq" id="WP_269894851.1">
    <property type="nucleotide sequence ID" value="NZ_JAPZPY010000006.1"/>
</dbReference>
<organism evidence="2 3">
    <name type="scientific">Mycobacterium hippophais</name>
    <dbReference type="NCBI Taxonomy" id="3016340"/>
    <lineage>
        <taxon>Bacteria</taxon>
        <taxon>Bacillati</taxon>
        <taxon>Actinomycetota</taxon>
        <taxon>Actinomycetes</taxon>
        <taxon>Mycobacteriales</taxon>
        <taxon>Mycobacteriaceae</taxon>
        <taxon>Mycobacterium</taxon>
    </lineage>
</organism>
<feature type="compositionally biased region" description="Low complexity" evidence="1">
    <location>
        <begin position="302"/>
        <end position="311"/>
    </location>
</feature>
<feature type="compositionally biased region" description="Gly residues" evidence="1">
    <location>
        <begin position="312"/>
        <end position="330"/>
    </location>
</feature>
<evidence type="ECO:0000313" key="3">
    <source>
        <dbReference type="Proteomes" id="UP001142153"/>
    </source>
</evidence>